<keyword evidence="4" id="KW-0646">Protease inhibitor</keyword>
<proteinExistence type="predicted"/>
<accession>A0A6I9V4H7</accession>
<dbReference type="InterPro" id="IPR020901">
    <property type="entry name" value="Prtase_inh_Kunz-CS"/>
</dbReference>
<dbReference type="PRINTS" id="PR00759">
    <property type="entry name" value="BASICPTASE"/>
</dbReference>
<evidence type="ECO:0000313" key="3">
    <source>
        <dbReference type="Proteomes" id="UP001652620"/>
    </source>
</evidence>
<keyword evidence="1" id="KW-0732">Signal</keyword>
<dbReference type="RefSeq" id="XP_011203452.1">
    <property type="nucleotide sequence ID" value="XM_011205150.4"/>
</dbReference>
<dbReference type="GeneID" id="105226321"/>
<evidence type="ECO:0000313" key="4">
    <source>
        <dbReference type="RefSeq" id="XP_011203452.1"/>
    </source>
</evidence>
<dbReference type="Gene3D" id="4.10.410.10">
    <property type="entry name" value="Pancreatic trypsin inhibitor Kunitz domain"/>
    <property type="match status" value="1"/>
</dbReference>
<dbReference type="SUPFAM" id="SSF57362">
    <property type="entry name" value="BPTI-like"/>
    <property type="match status" value="1"/>
</dbReference>
<sequence>MRSPALAFVICVALALVIMTQAEHNAHCKELNQVNCYMGQNEGYFCNKNQHTSTQTRWFFDKGACKKFNYKGCYGNRNRFCTKEACERRCLG</sequence>
<dbReference type="OrthoDB" id="4473401at2759"/>
<dbReference type="CDD" id="cd00109">
    <property type="entry name" value="Kunitz-type"/>
    <property type="match status" value="1"/>
</dbReference>
<dbReference type="Pfam" id="PF00014">
    <property type="entry name" value="Kunitz_BPTI"/>
    <property type="match status" value="1"/>
</dbReference>
<name>A0A6I9V4H7_BACDO</name>
<dbReference type="PROSITE" id="PS00280">
    <property type="entry name" value="BPTI_KUNITZ_1"/>
    <property type="match status" value="1"/>
</dbReference>
<protein>
    <submittedName>
        <fullName evidence="4">Actinia tenebrosa protease inhibitors</fullName>
    </submittedName>
</protein>
<feature type="domain" description="BPTI/Kunitz inhibitor" evidence="2">
    <location>
        <begin position="36"/>
        <end position="90"/>
    </location>
</feature>
<keyword evidence="3" id="KW-1185">Reference proteome</keyword>
<evidence type="ECO:0000259" key="2">
    <source>
        <dbReference type="PROSITE" id="PS50279"/>
    </source>
</evidence>
<dbReference type="AlphaFoldDB" id="A0A6I9V4H7"/>
<evidence type="ECO:0000256" key="1">
    <source>
        <dbReference type="SAM" id="SignalP"/>
    </source>
</evidence>
<feature type="chain" id="PRO_5026858806" evidence="1">
    <location>
        <begin position="23"/>
        <end position="92"/>
    </location>
</feature>
<dbReference type="Proteomes" id="UP001652620">
    <property type="component" value="Chromosome 2"/>
</dbReference>
<feature type="signal peptide" evidence="1">
    <location>
        <begin position="1"/>
        <end position="22"/>
    </location>
</feature>
<gene>
    <name evidence="4" type="primary">LOC105226321</name>
</gene>
<dbReference type="OMA" id="NRFCTQE"/>
<reference evidence="3" key="1">
    <citation type="submission" date="2025-05" db="UniProtKB">
        <authorList>
            <consortium name="RefSeq"/>
        </authorList>
    </citation>
    <scope>NUCLEOTIDE SEQUENCE [LARGE SCALE GENOMIC DNA]</scope>
</reference>
<dbReference type="GO" id="GO:0004867">
    <property type="term" value="F:serine-type endopeptidase inhibitor activity"/>
    <property type="evidence" value="ECO:0007669"/>
    <property type="project" value="InterPro"/>
</dbReference>
<dbReference type="InterPro" id="IPR036880">
    <property type="entry name" value="Kunitz_BPTI_sf"/>
</dbReference>
<dbReference type="KEGG" id="bdr:105226321"/>
<dbReference type="InterPro" id="IPR002223">
    <property type="entry name" value="Kunitz_BPTI"/>
</dbReference>
<reference evidence="4" key="2">
    <citation type="submission" date="2025-08" db="UniProtKB">
        <authorList>
            <consortium name="RefSeq"/>
        </authorList>
    </citation>
    <scope>IDENTIFICATION</scope>
    <source>
        <tissue evidence="4">Adult</tissue>
    </source>
</reference>
<organism evidence="3 4">
    <name type="scientific">Bactrocera dorsalis</name>
    <name type="common">Oriental fruit fly</name>
    <name type="synonym">Dacus dorsalis</name>
    <dbReference type="NCBI Taxonomy" id="27457"/>
    <lineage>
        <taxon>Eukaryota</taxon>
        <taxon>Metazoa</taxon>
        <taxon>Ecdysozoa</taxon>
        <taxon>Arthropoda</taxon>
        <taxon>Hexapoda</taxon>
        <taxon>Insecta</taxon>
        <taxon>Pterygota</taxon>
        <taxon>Neoptera</taxon>
        <taxon>Endopterygota</taxon>
        <taxon>Diptera</taxon>
        <taxon>Brachycera</taxon>
        <taxon>Muscomorpha</taxon>
        <taxon>Tephritoidea</taxon>
        <taxon>Tephritidae</taxon>
        <taxon>Bactrocera</taxon>
        <taxon>Bactrocera</taxon>
    </lineage>
</organism>
<dbReference type="PROSITE" id="PS50279">
    <property type="entry name" value="BPTI_KUNITZ_2"/>
    <property type="match status" value="1"/>
</dbReference>
<dbReference type="InParanoid" id="A0A6I9V4H7"/>
<dbReference type="SMART" id="SM00131">
    <property type="entry name" value="KU"/>
    <property type="match status" value="1"/>
</dbReference>